<keyword evidence="2" id="KW-1185">Reference proteome</keyword>
<dbReference type="AlphaFoldDB" id="A0A4S4DUP6"/>
<comment type="caution">
    <text evidence="1">The sequence shown here is derived from an EMBL/GenBank/DDBJ whole genome shotgun (WGS) entry which is preliminary data.</text>
</comment>
<name>A0A4S4DUP6_CAMSN</name>
<organism evidence="1 2">
    <name type="scientific">Camellia sinensis var. sinensis</name>
    <name type="common">China tea</name>
    <dbReference type="NCBI Taxonomy" id="542762"/>
    <lineage>
        <taxon>Eukaryota</taxon>
        <taxon>Viridiplantae</taxon>
        <taxon>Streptophyta</taxon>
        <taxon>Embryophyta</taxon>
        <taxon>Tracheophyta</taxon>
        <taxon>Spermatophyta</taxon>
        <taxon>Magnoliopsida</taxon>
        <taxon>eudicotyledons</taxon>
        <taxon>Gunneridae</taxon>
        <taxon>Pentapetalae</taxon>
        <taxon>asterids</taxon>
        <taxon>Ericales</taxon>
        <taxon>Theaceae</taxon>
        <taxon>Camellia</taxon>
    </lineage>
</organism>
<evidence type="ECO:0000313" key="1">
    <source>
        <dbReference type="EMBL" id="THG06714.1"/>
    </source>
</evidence>
<dbReference type="EMBL" id="SDRB02010400">
    <property type="protein sequence ID" value="THG06714.1"/>
    <property type="molecule type" value="Genomic_DNA"/>
</dbReference>
<gene>
    <name evidence="1" type="ORF">TEA_029497</name>
</gene>
<protein>
    <submittedName>
        <fullName evidence="1">Uncharacterized protein</fullName>
    </submittedName>
</protein>
<dbReference type="Proteomes" id="UP000306102">
    <property type="component" value="Unassembled WGS sequence"/>
</dbReference>
<evidence type="ECO:0000313" key="2">
    <source>
        <dbReference type="Proteomes" id="UP000306102"/>
    </source>
</evidence>
<sequence length="293" mass="32418">MPTELMAWQYGAISPTPMPLEPRMPSDRYAIDPDSPLWEAAWMYLLGARPPVDRVSGRVSILGSSPIFGGRDGAETPGDRAVCSWLPDVPLGTTLFADRGNTIGLYCERSSRPITVWAYDILPSLAPVLEVVGIPVTPYSLIFEGPHRARPRETLVRLRQLLGSLGHLWVMISYFSIPEHQASPGIGSCSKGQSAESGSWGALSVPGSRRHAGQDALLYVAEGDYATYRHIYLMPPLTEARIPMMRPAGSHPRIRLRLGVQTSLLLEGWHLEVGVDRPPARRFILMWMARYAH</sequence>
<accession>A0A4S4DUP6</accession>
<proteinExistence type="predicted"/>
<reference evidence="1 2" key="1">
    <citation type="journal article" date="2018" name="Proc. Natl. Acad. Sci. U.S.A.">
        <title>Draft genome sequence of Camellia sinensis var. sinensis provides insights into the evolution of the tea genome and tea quality.</title>
        <authorList>
            <person name="Wei C."/>
            <person name="Yang H."/>
            <person name="Wang S."/>
            <person name="Zhao J."/>
            <person name="Liu C."/>
            <person name="Gao L."/>
            <person name="Xia E."/>
            <person name="Lu Y."/>
            <person name="Tai Y."/>
            <person name="She G."/>
            <person name="Sun J."/>
            <person name="Cao H."/>
            <person name="Tong W."/>
            <person name="Gao Q."/>
            <person name="Li Y."/>
            <person name="Deng W."/>
            <person name="Jiang X."/>
            <person name="Wang W."/>
            <person name="Chen Q."/>
            <person name="Zhang S."/>
            <person name="Li H."/>
            <person name="Wu J."/>
            <person name="Wang P."/>
            <person name="Li P."/>
            <person name="Shi C."/>
            <person name="Zheng F."/>
            <person name="Jian J."/>
            <person name="Huang B."/>
            <person name="Shan D."/>
            <person name="Shi M."/>
            <person name="Fang C."/>
            <person name="Yue Y."/>
            <person name="Li F."/>
            <person name="Li D."/>
            <person name="Wei S."/>
            <person name="Han B."/>
            <person name="Jiang C."/>
            <person name="Yin Y."/>
            <person name="Xia T."/>
            <person name="Zhang Z."/>
            <person name="Bennetzen J.L."/>
            <person name="Zhao S."/>
            <person name="Wan X."/>
        </authorList>
    </citation>
    <scope>NUCLEOTIDE SEQUENCE [LARGE SCALE GENOMIC DNA]</scope>
    <source>
        <strain evidence="2">cv. Shuchazao</strain>
        <tissue evidence="1">Leaf</tissue>
    </source>
</reference>